<dbReference type="AlphaFoldDB" id="A0A8J6KHJ2"/>
<dbReference type="EMBL" id="WNTK01000001">
    <property type="protein sequence ID" value="KAG9494088.1"/>
    <property type="molecule type" value="Genomic_DNA"/>
</dbReference>
<protein>
    <submittedName>
        <fullName evidence="1">Uncharacterized protein</fullName>
    </submittedName>
</protein>
<comment type="caution">
    <text evidence="1">The sequence shown here is derived from an EMBL/GenBank/DDBJ whole genome shotgun (WGS) entry which is preliminary data.</text>
</comment>
<evidence type="ECO:0000313" key="1">
    <source>
        <dbReference type="EMBL" id="KAG9494088.1"/>
    </source>
</evidence>
<evidence type="ECO:0000313" key="2">
    <source>
        <dbReference type="Proteomes" id="UP000770717"/>
    </source>
</evidence>
<accession>A0A8J6KHJ2</accession>
<organism evidence="1 2">
    <name type="scientific">Eleutherodactylus coqui</name>
    <name type="common">Puerto Rican coqui</name>
    <dbReference type="NCBI Taxonomy" id="57060"/>
    <lineage>
        <taxon>Eukaryota</taxon>
        <taxon>Metazoa</taxon>
        <taxon>Chordata</taxon>
        <taxon>Craniata</taxon>
        <taxon>Vertebrata</taxon>
        <taxon>Euteleostomi</taxon>
        <taxon>Amphibia</taxon>
        <taxon>Batrachia</taxon>
        <taxon>Anura</taxon>
        <taxon>Neobatrachia</taxon>
        <taxon>Hyloidea</taxon>
        <taxon>Eleutherodactylidae</taxon>
        <taxon>Eleutherodactylinae</taxon>
        <taxon>Eleutherodactylus</taxon>
        <taxon>Eleutherodactylus</taxon>
    </lineage>
</organism>
<dbReference type="Proteomes" id="UP000770717">
    <property type="component" value="Unassembled WGS sequence"/>
</dbReference>
<gene>
    <name evidence="1" type="ORF">GDO78_001758</name>
</gene>
<name>A0A8J6KHJ2_ELECQ</name>
<proteinExistence type="predicted"/>
<sequence length="81" mass="9071">MQTLCVTEHTACIQTPTARARSLKSLVVVNKVYCKCLSSTVPRGILRKQLDSVQIVKLKTDGKHASHAFVYWVHGSKYLKV</sequence>
<keyword evidence="2" id="KW-1185">Reference proteome</keyword>
<reference evidence="1" key="1">
    <citation type="thesis" date="2020" institute="ProQuest LLC" country="789 East Eisenhower Parkway, Ann Arbor, MI, USA">
        <title>Comparative Genomics and Chromosome Evolution.</title>
        <authorList>
            <person name="Mudd A.B."/>
        </authorList>
    </citation>
    <scope>NUCLEOTIDE SEQUENCE</scope>
    <source>
        <strain evidence="1">HN-11 Male</strain>
        <tissue evidence="1">Kidney and liver</tissue>
    </source>
</reference>